<feature type="compositionally biased region" description="Basic residues" evidence="1">
    <location>
        <begin position="146"/>
        <end position="163"/>
    </location>
</feature>
<name>A0A1D1Y117_9ARAE</name>
<feature type="region of interest" description="Disordered" evidence="1">
    <location>
        <begin position="25"/>
        <end position="174"/>
    </location>
</feature>
<organism evidence="2">
    <name type="scientific">Anthurium amnicola</name>
    <dbReference type="NCBI Taxonomy" id="1678845"/>
    <lineage>
        <taxon>Eukaryota</taxon>
        <taxon>Viridiplantae</taxon>
        <taxon>Streptophyta</taxon>
        <taxon>Embryophyta</taxon>
        <taxon>Tracheophyta</taxon>
        <taxon>Spermatophyta</taxon>
        <taxon>Magnoliopsida</taxon>
        <taxon>Liliopsida</taxon>
        <taxon>Araceae</taxon>
        <taxon>Pothoideae</taxon>
        <taxon>Potheae</taxon>
        <taxon>Anthurium</taxon>
    </lineage>
</organism>
<gene>
    <name evidence="2" type="ORF">g.127395</name>
</gene>
<feature type="non-terminal residue" evidence="2">
    <location>
        <position position="1"/>
    </location>
</feature>
<feature type="compositionally biased region" description="Basic and acidic residues" evidence="1">
    <location>
        <begin position="241"/>
        <end position="252"/>
    </location>
</feature>
<dbReference type="AlphaFoldDB" id="A0A1D1Y117"/>
<protein>
    <submittedName>
        <fullName evidence="2">Uncharacterized protein</fullName>
    </submittedName>
</protein>
<dbReference type="EMBL" id="GDJX01019592">
    <property type="protein sequence ID" value="JAT48344.1"/>
    <property type="molecule type" value="Transcribed_RNA"/>
</dbReference>
<sequence>SSGNTPPPLSTSRVVHREFDKSMPAFTDFPVSFTGESQPHCPQIGGHRAERPRPSTKRSSTLHRCGAAPPTDPSMTPISPSPCRRSASTSPGRPSAAPPPWDGTPSAASDRAGSGSPPALQAQRHRPPLHRDGQPHALSRCDGQRRRQHHRPGHPRRHRGRQRGHPDGHGCDLRLPARARRGSVLHAGPAAPLVLLFSHCPHHQEATGEAVRQETPQAGKRHETTQGAGGGRRGPRRRQVRRGEAAGAREEVLADGSHQQPSVRAGTVGDVHGFRGVLPPQRPRSVPGRPQIVRRPGLRVLQRNVRLHMVHPSRFHLSGHCRGDRHR</sequence>
<evidence type="ECO:0000256" key="1">
    <source>
        <dbReference type="SAM" id="MobiDB-lite"/>
    </source>
</evidence>
<feature type="region of interest" description="Disordered" evidence="1">
    <location>
        <begin position="205"/>
        <end position="291"/>
    </location>
</feature>
<proteinExistence type="predicted"/>
<feature type="non-terminal residue" evidence="2">
    <location>
        <position position="327"/>
    </location>
</feature>
<reference evidence="2" key="1">
    <citation type="submission" date="2015-07" db="EMBL/GenBank/DDBJ databases">
        <title>Transcriptome Assembly of Anthurium amnicola.</title>
        <authorList>
            <person name="Suzuki J."/>
        </authorList>
    </citation>
    <scope>NUCLEOTIDE SEQUENCE</scope>
</reference>
<evidence type="ECO:0000313" key="2">
    <source>
        <dbReference type="EMBL" id="JAT48344.1"/>
    </source>
</evidence>
<accession>A0A1D1Y117</accession>